<proteinExistence type="predicted"/>
<dbReference type="SMART" id="SM00052">
    <property type="entry name" value="EAL"/>
    <property type="match status" value="1"/>
</dbReference>
<dbReference type="PANTHER" id="PTHR33121:SF15">
    <property type="entry name" value="BLUE LIGHT- AND TEMPERATURE-REGULATED ANTIREPRESSOR BLUF"/>
    <property type="match status" value="1"/>
</dbReference>
<evidence type="ECO:0000313" key="3">
    <source>
        <dbReference type="Proteomes" id="UP000177515"/>
    </source>
</evidence>
<dbReference type="Pfam" id="PF00563">
    <property type="entry name" value="EAL"/>
    <property type="match status" value="1"/>
</dbReference>
<dbReference type="InterPro" id="IPR050706">
    <property type="entry name" value="Cyclic-di-GMP_PDE-like"/>
</dbReference>
<dbReference type="InterPro" id="IPR001633">
    <property type="entry name" value="EAL_dom"/>
</dbReference>
<organism evidence="2 3">
    <name type="scientific">Cupriavidus malaysiensis</name>
    <dbReference type="NCBI Taxonomy" id="367825"/>
    <lineage>
        <taxon>Bacteria</taxon>
        <taxon>Pseudomonadati</taxon>
        <taxon>Pseudomonadota</taxon>
        <taxon>Betaproteobacteria</taxon>
        <taxon>Burkholderiales</taxon>
        <taxon>Burkholderiaceae</taxon>
        <taxon>Cupriavidus</taxon>
    </lineage>
</organism>
<dbReference type="Proteomes" id="UP000177515">
    <property type="component" value="Chromosome 1"/>
</dbReference>
<name>A0ABN4TNZ8_9BURK</name>
<accession>A0ABN4TNZ8</accession>
<dbReference type="PANTHER" id="PTHR33121">
    <property type="entry name" value="CYCLIC DI-GMP PHOSPHODIESTERASE PDEF"/>
    <property type="match status" value="1"/>
</dbReference>
<protein>
    <recommendedName>
        <fullName evidence="1">EAL domain-containing protein</fullName>
    </recommendedName>
</protein>
<evidence type="ECO:0000259" key="1">
    <source>
        <dbReference type="PROSITE" id="PS50883"/>
    </source>
</evidence>
<dbReference type="SUPFAM" id="SSF141868">
    <property type="entry name" value="EAL domain-like"/>
    <property type="match status" value="1"/>
</dbReference>
<dbReference type="PROSITE" id="PS50883">
    <property type="entry name" value="EAL"/>
    <property type="match status" value="1"/>
</dbReference>
<gene>
    <name evidence="2" type="ORF">BKK80_10450</name>
</gene>
<sequence>MPDYSFAFQPIVDVERGAVVAYEAFARRRGDRSSAHLMRALPTDAIHRFDDECRVAAMTVAERLGIRHRLHVNCFLPEQAETQLSLEQTAAAALRLGYQRGRLVLENKADEIIDRPEAYAARMQPLRDQGLKLALSEIGASSAGLNLVAAIRPDIVKLSRKTVHGVGKDGRQQRFVPQAVQLCRNLGIAVIAECVETLEQYRWLRNAGVHLFQGNLFAAPAFEAAPPARLP</sequence>
<dbReference type="Gene3D" id="3.20.20.450">
    <property type="entry name" value="EAL domain"/>
    <property type="match status" value="1"/>
</dbReference>
<reference evidence="2 3" key="1">
    <citation type="submission" date="2016-10" db="EMBL/GenBank/DDBJ databases">
        <title>Complete genome sequences of three Cupriavidus strains isolated from various Malaysian environments.</title>
        <authorList>
            <person name="Abdullah A.A.-A."/>
            <person name="Shafie N.A.H."/>
            <person name="Lau N.S."/>
        </authorList>
    </citation>
    <scope>NUCLEOTIDE SEQUENCE [LARGE SCALE GENOMIC DNA]</scope>
    <source>
        <strain evidence="2 3">USMAA1020</strain>
    </source>
</reference>
<dbReference type="CDD" id="cd01948">
    <property type="entry name" value="EAL"/>
    <property type="match status" value="1"/>
</dbReference>
<evidence type="ECO:0000313" key="2">
    <source>
        <dbReference type="EMBL" id="AOZ08079.1"/>
    </source>
</evidence>
<dbReference type="InterPro" id="IPR035919">
    <property type="entry name" value="EAL_sf"/>
</dbReference>
<keyword evidence="3" id="KW-1185">Reference proteome</keyword>
<dbReference type="EMBL" id="CP017754">
    <property type="protein sequence ID" value="AOZ08079.1"/>
    <property type="molecule type" value="Genomic_DNA"/>
</dbReference>
<feature type="domain" description="EAL" evidence="1">
    <location>
        <begin position="1"/>
        <end position="231"/>
    </location>
</feature>